<gene>
    <name evidence="1" type="ORF">LARSCL_LOCUS13812</name>
</gene>
<accession>A0AAV2AQG8</accession>
<name>A0AAV2AQG8_9ARAC</name>
<dbReference type="AlphaFoldDB" id="A0AAV2AQG8"/>
<dbReference type="Proteomes" id="UP001497382">
    <property type="component" value="Unassembled WGS sequence"/>
</dbReference>
<evidence type="ECO:0000313" key="1">
    <source>
        <dbReference type="EMBL" id="CAL1285615.1"/>
    </source>
</evidence>
<protein>
    <recommendedName>
        <fullName evidence="3">Mab-21-like HhH/H2TH-like domain-containing protein</fullName>
    </recommendedName>
</protein>
<comment type="caution">
    <text evidence="1">The sequence shown here is derived from an EMBL/GenBank/DDBJ whole genome shotgun (WGS) entry which is preliminary data.</text>
</comment>
<sequence length="365" mass="43408">MNYNTLHSLQRMAAMKIALGIFYDSEIEKMLLEERKYPRGCFAVKFNRDRHELWKLIRIKAAEKLPCLPALLQTTMFDYIQSFHMEAEDWIRDHKRLLNLDPLHCRLACKSNFCWKSDGTINRVETAMKITQNENIDPNTRFILACTYFLEDEVLAIWYGDKEVSKKSLRRKGTNSAVRFWMKWLRKGSVMPWRLMIDDYFSVPCFRRLDIPLRFSGFLHYLSPDIRTSYYEHLQKDEFFSCLNGMDEAERTKLLQLIPQSALRHCLKWPFQTLFVKTVIQLESHGTVIDFEVIFFKILYNIISELRDFDYAQLLKELWDLSPSFKEEIEESRLFSEVMDAILNYDVDSQSLPLVEVLDNCIHAR</sequence>
<organism evidence="1 2">
    <name type="scientific">Larinioides sclopetarius</name>
    <dbReference type="NCBI Taxonomy" id="280406"/>
    <lineage>
        <taxon>Eukaryota</taxon>
        <taxon>Metazoa</taxon>
        <taxon>Ecdysozoa</taxon>
        <taxon>Arthropoda</taxon>
        <taxon>Chelicerata</taxon>
        <taxon>Arachnida</taxon>
        <taxon>Araneae</taxon>
        <taxon>Araneomorphae</taxon>
        <taxon>Entelegynae</taxon>
        <taxon>Araneoidea</taxon>
        <taxon>Araneidae</taxon>
        <taxon>Larinioides</taxon>
    </lineage>
</organism>
<reference evidence="1 2" key="1">
    <citation type="submission" date="2024-04" db="EMBL/GenBank/DDBJ databases">
        <authorList>
            <person name="Rising A."/>
            <person name="Reimegard J."/>
            <person name="Sonavane S."/>
            <person name="Akerstrom W."/>
            <person name="Nylinder S."/>
            <person name="Hedman E."/>
            <person name="Kallberg Y."/>
        </authorList>
    </citation>
    <scope>NUCLEOTIDE SEQUENCE [LARGE SCALE GENOMIC DNA]</scope>
</reference>
<proteinExistence type="predicted"/>
<keyword evidence="2" id="KW-1185">Reference proteome</keyword>
<evidence type="ECO:0008006" key="3">
    <source>
        <dbReference type="Google" id="ProtNLM"/>
    </source>
</evidence>
<evidence type="ECO:0000313" key="2">
    <source>
        <dbReference type="Proteomes" id="UP001497382"/>
    </source>
</evidence>
<dbReference type="EMBL" id="CAXIEN010000192">
    <property type="protein sequence ID" value="CAL1285615.1"/>
    <property type="molecule type" value="Genomic_DNA"/>
</dbReference>